<organism evidence="2 3">
    <name type="scientific">Thermosyntropha lipolytica DSM 11003</name>
    <dbReference type="NCBI Taxonomy" id="1123382"/>
    <lineage>
        <taxon>Bacteria</taxon>
        <taxon>Bacillati</taxon>
        <taxon>Bacillota</taxon>
        <taxon>Clostridia</taxon>
        <taxon>Eubacteriales</taxon>
        <taxon>Syntrophomonadaceae</taxon>
        <taxon>Thermosyntropha</taxon>
    </lineage>
</organism>
<dbReference type="AlphaFoldDB" id="A0A1M5M500"/>
<feature type="domain" description="DUF2344" evidence="1">
    <location>
        <begin position="2"/>
        <end position="183"/>
    </location>
</feature>
<reference evidence="3" key="1">
    <citation type="submission" date="2016-11" db="EMBL/GenBank/DDBJ databases">
        <authorList>
            <person name="Varghese N."/>
            <person name="Submissions S."/>
        </authorList>
    </citation>
    <scope>NUCLEOTIDE SEQUENCE [LARGE SCALE GENOMIC DNA]</scope>
    <source>
        <strain evidence="3">DSM 11003</strain>
    </source>
</reference>
<accession>A0A1M5M500</accession>
<dbReference type="Proteomes" id="UP000242329">
    <property type="component" value="Unassembled WGS sequence"/>
</dbReference>
<evidence type="ECO:0000259" key="1">
    <source>
        <dbReference type="Pfam" id="PF10105"/>
    </source>
</evidence>
<sequence length="225" mass="26239">MRLRAEYRLGPDLRFLSNLEMMRLMERALRRSSLPYALTEGFNPHIKLSLGTVLPVGLWGMREYMDVEMAENIGEEYFKERMNEVLPEGVRINKARIIPEEAPSLMKIINSASYTFVLRSGYDWQEWQERIWQAERLPVKSRGKKKDAEKDLRAGIFKIETSLENELAFLNIWVATGDPVNVRYDELHDLLTITGIAARDIIDVYRSGNYIKEGDFFYTPLEKVI</sequence>
<dbReference type="InterPro" id="IPR018768">
    <property type="entry name" value="DUF2344"/>
</dbReference>
<dbReference type="EMBL" id="FQWY01000010">
    <property type="protein sequence ID" value="SHG72394.1"/>
    <property type="molecule type" value="Genomic_DNA"/>
</dbReference>
<gene>
    <name evidence="2" type="ORF">SAMN02745221_00836</name>
</gene>
<keyword evidence="3" id="KW-1185">Reference proteome</keyword>
<proteinExistence type="predicted"/>
<dbReference type="STRING" id="1123382.SAMN02745221_00836"/>
<evidence type="ECO:0000313" key="2">
    <source>
        <dbReference type="EMBL" id="SHG72394.1"/>
    </source>
</evidence>
<protein>
    <submittedName>
        <fullName evidence="2">Radical SAM-linked protein</fullName>
    </submittedName>
</protein>
<dbReference type="Pfam" id="PF10105">
    <property type="entry name" value="DUF2344"/>
    <property type="match status" value="1"/>
</dbReference>
<dbReference type="RefSeq" id="WP_073090501.1">
    <property type="nucleotide sequence ID" value="NZ_FQWY01000010.1"/>
</dbReference>
<evidence type="ECO:0000313" key="3">
    <source>
        <dbReference type="Proteomes" id="UP000242329"/>
    </source>
</evidence>
<dbReference type="OrthoDB" id="9780488at2"/>
<dbReference type="NCBIfam" id="TIGR03936">
    <property type="entry name" value="sam_1_link_chp"/>
    <property type="match status" value="1"/>
</dbReference>
<name>A0A1M5M500_9FIRM</name>